<evidence type="ECO:0000313" key="2">
    <source>
        <dbReference type="EMBL" id="CAG9820576.1"/>
    </source>
</evidence>
<dbReference type="EMBL" id="OU896710">
    <property type="protein sequence ID" value="CAG9820576.1"/>
    <property type="molecule type" value="Genomic_DNA"/>
</dbReference>
<gene>
    <name evidence="2" type="ORF">PHAECO_LOCUS7914</name>
</gene>
<dbReference type="Pfam" id="PF01395">
    <property type="entry name" value="PBP_GOBP"/>
    <property type="match status" value="1"/>
</dbReference>
<feature type="compositionally biased region" description="Acidic residues" evidence="1">
    <location>
        <begin position="1"/>
        <end position="15"/>
    </location>
</feature>
<dbReference type="InterPro" id="IPR036728">
    <property type="entry name" value="PBP_GOBP_sf"/>
</dbReference>
<reference evidence="2" key="2">
    <citation type="submission" date="2022-10" db="EMBL/GenBank/DDBJ databases">
        <authorList>
            <consortium name="ENA_rothamsted_submissions"/>
            <consortium name="culmorum"/>
            <person name="King R."/>
        </authorList>
    </citation>
    <scope>NUCLEOTIDE SEQUENCE</scope>
</reference>
<keyword evidence="3" id="KW-1185">Reference proteome</keyword>
<sequence>MNDDANNELIVDVEDPGTSTRGKSSEQDIDQRRATTHISPSQGYHLIFSKLVLSIEKSSAHCLYPVIVTFPDLPALGPISQMVLGFRIVPNEECMKSSGVVIKDIEQKAMTKEMNCYLKCMMEHHGLLDTKGNIVSAALDDHVGMDHEFEISETEKAQIKQCITKVQKILNCEDMEKLYTCLPKMN</sequence>
<evidence type="ECO:0000256" key="1">
    <source>
        <dbReference type="SAM" id="MobiDB-lite"/>
    </source>
</evidence>
<dbReference type="Proteomes" id="UP001153737">
    <property type="component" value="Chromosome 4"/>
</dbReference>
<accession>A0A9N9X3D9</accession>
<dbReference type="SUPFAM" id="SSF47565">
    <property type="entry name" value="Insect pheromone/odorant-binding proteins"/>
    <property type="match status" value="1"/>
</dbReference>
<protein>
    <submittedName>
        <fullName evidence="2">Uncharacterized protein</fullName>
    </submittedName>
</protein>
<dbReference type="InterPro" id="IPR006170">
    <property type="entry name" value="PBP/GOBP"/>
</dbReference>
<evidence type="ECO:0000313" key="3">
    <source>
        <dbReference type="Proteomes" id="UP001153737"/>
    </source>
</evidence>
<feature type="region of interest" description="Disordered" evidence="1">
    <location>
        <begin position="1"/>
        <end position="35"/>
    </location>
</feature>
<dbReference type="Gene3D" id="1.10.238.20">
    <property type="entry name" value="Pheromone/general odorant binding protein domain"/>
    <property type="match status" value="1"/>
</dbReference>
<feature type="compositionally biased region" description="Basic and acidic residues" evidence="1">
    <location>
        <begin position="23"/>
        <end position="33"/>
    </location>
</feature>
<dbReference type="CDD" id="cd23992">
    <property type="entry name" value="PBP_GOBP"/>
    <property type="match status" value="1"/>
</dbReference>
<reference evidence="2" key="1">
    <citation type="submission" date="2022-01" db="EMBL/GenBank/DDBJ databases">
        <authorList>
            <person name="King R."/>
        </authorList>
    </citation>
    <scope>NUCLEOTIDE SEQUENCE</scope>
</reference>
<organism evidence="2 3">
    <name type="scientific">Phaedon cochleariae</name>
    <name type="common">Mustard beetle</name>
    <dbReference type="NCBI Taxonomy" id="80249"/>
    <lineage>
        <taxon>Eukaryota</taxon>
        <taxon>Metazoa</taxon>
        <taxon>Ecdysozoa</taxon>
        <taxon>Arthropoda</taxon>
        <taxon>Hexapoda</taxon>
        <taxon>Insecta</taxon>
        <taxon>Pterygota</taxon>
        <taxon>Neoptera</taxon>
        <taxon>Endopterygota</taxon>
        <taxon>Coleoptera</taxon>
        <taxon>Polyphaga</taxon>
        <taxon>Cucujiformia</taxon>
        <taxon>Chrysomeloidea</taxon>
        <taxon>Chrysomelidae</taxon>
        <taxon>Chrysomelinae</taxon>
        <taxon>Chrysomelini</taxon>
        <taxon>Phaedon</taxon>
    </lineage>
</organism>
<proteinExistence type="predicted"/>
<dbReference type="OrthoDB" id="6779241at2759"/>
<name>A0A9N9X3D9_PHACE</name>
<dbReference type="GO" id="GO:0005549">
    <property type="term" value="F:odorant binding"/>
    <property type="evidence" value="ECO:0007669"/>
    <property type="project" value="InterPro"/>
</dbReference>
<dbReference type="AlphaFoldDB" id="A0A9N9X3D9"/>